<evidence type="ECO:0000256" key="1">
    <source>
        <dbReference type="ARBA" id="ARBA00022723"/>
    </source>
</evidence>
<keyword evidence="1" id="KW-0479">Metal-binding</keyword>
<accession>A0A7K1Y1E4</accession>
<dbReference type="Gene3D" id="2.120.10.30">
    <property type="entry name" value="TolB, C-terminal domain"/>
    <property type="match status" value="1"/>
</dbReference>
<keyword evidence="7" id="KW-1185">Reference proteome</keyword>
<dbReference type="InterPro" id="IPR011041">
    <property type="entry name" value="Quinoprot_gluc/sorb_DH_b-prop"/>
</dbReference>
<comment type="caution">
    <text evidence="6">The sequence shown here is derived from an EMBL/GenBank/DDBJ whole genome shotgun (WGS) entry which is preliminary data.</text>
</comment>
<dbReference type="InterPro" id="IPR055557">
    <property type="entry name" value="DUF7133"/>
</dbReference>
<dbReference type="SUPFAM" id="SSF49503">
    <property type="entry name" value="Cupredoxins"/>
    <property type="match status" value="1"/>
</dbReference>
<dbReference type="PANTHER" id="PTHR33546:SF1">
    <property type="entry name" value="LARGE, MULTIFUNCTIONAL SECRETED PROTEIN"/>
    <property type="match status" value="1"/>
</dbReference>
<dbReference type="PANTHER" id="PTHR33546">
    <property type="entry name" value="LARGE, MULTIFUNCTIONAL SECRETED PROTEIN-RELATED"/>
    <property type="match status" value="1"/>
</dbReference>
<dbReference type="CDD" id="cd04233">
    <property type="entry name" value="Auracyanin"/>
    <property type="match status" value="1"/>
</dbReference>
<evidence type="ECO:0000259" key="5">
    <source>
        <dbReference type="Pfam" id="PF23500"/>
    </source>
</evidence>
<feature type="chain" id="PRO_5029649142" evidence="3">
    <location>
        <begin position="24"/>
        <end position="675"/>
    </location>
</feature>
<evidence type="ECO:0000313" key="7">
    <source>
        <dbReference type="Proteomes" id="UP000451233"/>
    </source>
</evidence>
<dbReference type="GO" id="GO:0005507">
    <property type="term" value="F:copper ion binding"/>
    <property type="evidence" value="ECO:0007669"/>
    <property type="project" value="InterPro"/>
</dbReference>
<keyword evidence="3" id="KW-0732">Signal</keyword>
<keyword evidence="2" id="KW-0186">Copper</keyword>
<evidence type="ECO:0000256" key="2">
    <source>
        <dbReference type="ARBA" id="ARBA00023008"/>
    </source>
</evidence>
<sequence length="675" mass="73647">MNWFGRLAANALTCALCFSYSQASFGQQAPAAILPDKEEDYYRLLTLPIPQGTILEIGGMATLPNGSLMVCTRRGEVWNISNTTGPGMPVYKKFASGMHEALWLAYKNGDVYVTQRSELTRLRDTDGDGRADSYDKVYSWPISGNYHEYAYGPMFMPDGNMRVTLNLSWIGKGASLTKWRGWMLEITPDGKMTPIAAGLRSPAGFMMNAAGDVFYSENQGDWVGSGRITHLEKGDFAGNPASLRWSGEPGSPVKLTPADIPDTGEPMFDVAKRVPGLKPPAIWLPYGIMGKSTSELLNDYTGGKFGPFEGQLFVGDQTQSKIMRVALEKVNGVYQGVLFPFREGFSSGILRMVWGHDGSLFAGMTSRGWSAVGKEEYGLQRLVWTGAMPFEMKTVRAMPDGFEIEFTQPVDRAIAADPASYAITGFTYKYHSTYGSPVINNAACPVLGVVVSQDGMKARIVADSIRMGYIHEIKAEGVRSAKGKPLLHNFGYYTLNSIPAGEKLKITAVRPAIAHHAGMQGMPAKTPAQKPAVAVPSAKRVIAQPVSWGKAEADYTVVIGTKPGLKFDQAVFYVKAGSRVKLVFNNNDDMQHNLVIVQPGTAIEVGELGMKMGLLGEKNNYVPQTPKVLYHTNLLGPGTKETIYFTAPTKSGDYPYECSVPGHFYVMQGIMKVLN</sequence>
<gene>
    <name evidence="6" type="ORF">GS398_17350</name>
</gene>
<dbReference type="RefSeq" id="WP_160908076.1">
    <property type="nucleotide sequence ID" value="NZ_WVHS01000004.1"/>
</dbReference>
<organism evidence="6 7">
    <name type="scientific">Hufsiella ginkgonis</name>
    <dbReference type="NCBI Taxonomy" id="2695274"/>
    <lineage>
        <taxon>Bacteria</taxon>
        <taxon>Pseudomonadati</taxon>
        <taxon>Bacteroidota</taxon>
        <taxon>Sphingobacteriia</taxon>
        <taxon>Sphingobacteriales</taxon>
        <taxon>Sphingobacteriaceae</taxon>
        <taxon>Hufsiella</taxon>
    </lineage>
</organism>
<dbReference type="InterPro" id="IPR000923">
    <property type="entry name" value="BlueCu_1"/>
</dbReference>
<evidence type="ECO:0000256" key="3">
    <source>
        <dbReference type="SAM" id="SignalP"/>
    </source>
</evidence>
<dbReference type="InterPro" id="IPR008972">
    <property type="entry name" value="Cupredoxin"/>
</dbReference>
<dbReference type="SUPFAM" id="SSF50952">
    <property type="entry name" value="Soluble quinoprotein glucose dehydrogenase"/>
    <property type="match status" value="1"/>
</dbReference>
<proteinExistence type="predicted"/>
<dbReference type="Pfam" id="PF00127">
    <property type="entry name" value="Copper-bind"/>
    <property type="match status" value="1"/>
</dbReference>
<name>A0A7K1Y1E4_9SPHI</name>
<dbReference type="GO" id="GO:0009055">
    <property type="term" value="F:electron transfer activity"/>
    <property type="evidence" value="ECO:0007669"/>
    <property type="project" value="InterPro"/>
</dbReference>
<reference evidence="6 7" key="1">
    <citation type="submission" date="2019-11" db="EMBL/GenBank/DDBJ databases">
        <title>Pedobacter sp. HMF7056 Genome sequencing and assembly.</title>
        <authorList>
            <person name="Kang H."/>
            <person name="Kim H."/>
            <person name="Joh K."/>
        </authorList>
    </citation>
    <scope>NUCLEOTIDE SEQUENCE [LARGE SCALE GENOMIC DNA]</scope>
    <source>
        <strain evidence="6 7">HMF7056</strain>
    </source>
</reference>
<dbReference type="InterPro" id="IPR011042">
    <property type="entry name" value="6-blade_b-propeller_TolB-like"/>
</dbReference>
<evidence type="ECO:0000313" key="6">
    <source>
        <dbReference type="EMBL" id="MXV17070.1"/>
    </source>
</evidence>
<feature type="domain" description="DUF7133" evidence="5">
    <location>
        <begin position="92"/>
        <end position="223"/>
    </location>
</feature>
<dbReference type="Gene3D" id="2.60.40.420">
    <property type="entry name" value="Cupredoxins - blue copper proteins"/>
    <property type="match status" value="1"/>
</dbReference>
<dbReference type="Proteomes" id="UP000451233">
    <property type="component" value="Unassembled WGS sequence"/>
</dbReference>
<evidence type="ECO:0000259" key="4">
    <source>
        <dbReference type="Pfam" id="PF00127"/>
    </source>
</evidence>
<feature type="domain" description="Blue (type 1) copper" evidence="4">
    <location>
        <begin position="562"/>
        <end position="673"/>
    </location>
</feature>
<feature type="signal peptide" evidence="3">
    <location>
        <begin position="1"/>
        <end position="23"/>
    </location>
</feature>
<dbReference type="EMBL" id="WVHS01000004">
    <property type="protein sequence ID" value="MXV17070.1"/>
    <property type="molecule type" value="Genomic_DNA"/>
</dbReference>
<dbReference type="AlphaFoldDB" id="A0A7K1Y1E4"/>
<protein>
    <submittedName>
        <fullName evidence="6">Auracyanin family protein</fullName>
    </submittedName>
</protein>
<dbReference type="Pfam" id="PF23500">
    <property type="entry name" value="DUF7133"/>
    <property type="match status" value="1"/>
</dbReference>